<evidence type="ECO:0000313" key="2">
    <source>
        <dbReference type="EMBL" id="CAG8765506.1"/>
    </source>
</evidence>
<dbReference type="Proteomes" id="UP000789405">
    <property type="component" value="Unassembled WGS sequence"/>
</dbReference>
<keyword evidence="3" id="KW-1185">Reference proteome</keyword>
<dbReference type="EMBL" id="CAJVPY010018126">
    <property type="protein sequence ID" value="CAG8765506.1"/>
    <property type="molecule type" value="Genomic_DNA"/>
</dbReference>
<reference evidence="2" key="1">
    <citation type="submission" date="2021-06" db="EMBL/GenBank/DDBJ databases">
        <authorList>
            <person name="Kallberg Y."/>
            <person name="Tangrot J."/>
            <person name="Rosling A."/>
        </authorList>
    </citation>
    <scope>NUCLEOTIDE SEQUENCE</scope>
    <source>
        <strain evidence="2">MA453B</strain>
    </source>
</reference>
<accession>A0A9N9J517</accession>
<evidence type="ECO:0000256" key="1">
    <source>
        <dbReference type="SAM" id="MobiDB-lite"/>
    </source>
</evidence>
<feature type="region of interest" description="Disordered" evidence="1">
    <location>
        <begin position="708"/>
        <end position="734"/>
    </location>
</feature>
<feature type="compositionally biased region" description="Acidic residues" evidence="1">
    <location>
        <begin position="720"/>
        <end position="731"/>
    </location>
</feature>
<feature type="compositionally biased region" description="Basic and acidic residues" evidence="1">
    <location>
        <begin position="708"/>
        <end position="719"/>
    </location>
</feature>
<dbReference type="Gene3D" id="1.25.40.10">
    <property type="entry name" value="Tetratricopeptide repeat domain"/>
    <property type="match status" value="1"/>
</dbReference>
<organism evidence="2 3">
    <name type="scientific">Dentiscutata erythropus</name>
    <dbReference type="NCBI Taxonomy" id="1348616"/>
    <lineage>
        <taxon>Eukaryota</taxon>
        <taxon>Fungi</taxon>
        <taxon>Fungi incertae sedis</taxon>
        <taxon>Mucoromycota</taxon>
        <taxon>Glomeromycotina</taxon>
        <taxon>Glomeromycetes</taxon>
        <taxon>Diversisporales</taxon>
        <taxon>Gigasporaceae</taxon>
        <taxon>Dentiscutata</taxon>
    </lineage>
</organism>
<feature type="non-terminal residue" evidence="2">
    <location>
        <position position="1"/>
    </location>
</feature>
<name>A0A9N9J517_9GLOM</name>
<proteinExistence type="predicted"/>
<gene>
    <name evidence="2" type="ORF">DERYTH_LOCUS18200</name>
</gene>
<protein>
    <submittedName>
        <fullName evidence="2">5596_t:CDS:1</fullName>
    </submittedName>
</protein>
<comment type="caution">
    <text evidence="2">The sequence shown here is derived from an EMBL/GenBank/DDBJ whole genome shotgun (WGS) entry which is preliminary data.</text>
</comment>
<sequence length="907" mass="105414">PKPIIVDLELPLAPLELDYEKSLRQQKLEAEFVNYFALNRGRNIQNFVFPRAKGIVLCDNGKPILHKVNSDSPIIYISNHADTIWNNLRTISLFDNINEEKIDNKDLQIHVPVLTVEYRADVSDSFVKDIESALKISNESERRKVIEKQFNHYGNYVVTKFTLGGIITIRDWLNVSDESKTYLRNYIKWALECGKGQTSEIFEDVPLDKIPPLEADDEMDTLGDLCNWFARIYDLEFAKVISYRKLIPSYRLLPDGLQQKLFDLTGSKPFEAPVGELVPNILEKNERIELAKWIELRPKLELFLWDWFHNSSLQYGVILHKSKLGHGKKAAFKFLRVPTTTEIKKVTLLLAQPRNRQEAYLLENGIIMKDGNNLNFDNIPFAEYSSILSCPLEDFKSAKNQPSRAIYCQIIVNMTKLSFNFGDIKSLQKYSNNVNIAFQSNEPYKNLCKIFGDDYGHLLPRTLTVGGVLLKKFESYTTKILSETIQHEYDIDDPKIIEKIEAHLEEWNERFNVDTSFFINGTGGIVYRDKINTWLDNFLNLTNEKASQKDQNWSSNWSLVSSEDWTPLYKILRKSSTVIDKTFSQYQIVFNGEELFQKDEQDIFVIRFPGSLIDNNYHIFGVIVKKDEKGDWIKYAYPNFNKNRNVRVLYGKLTVKDNNLSDIHLKCKNLTSDCVLITSIVSNDNSAFYSIKPKAWAKTKIIIDMTKDKSESDPKHDKDGFDDEGSDSEIDNVDKTEQTVQDTILKWCIIYNDGRKSMISEVDNSQMLPWNSFGDYLDDSMERLEEDYDWRFEQKPQLMLEQAIQQHDLDDGDLLEAWRVFINYARRKDHIALYWIGFYLQYDILTASNLFRRRFYEEAIDEFAEGAETNLQAAMMLYKKSADFGYPEAQLRYGYGLYSGQGVLQDK</sequence>
<dbReference type="AlphaFoldDB" id="A0A9N9J517"/>
<feature type="non-terminal residue" evidence="2">
    <location>
        <position position="907"/>
    </location>
</feature>
<evidence type="ECO:0000313" key="3">
    <source>
        <dbReference type="Proteomes" id="UP000789405"/>
    </source>
</evidence>
<dbReference type="InterPro" id="IPR011990">
    <property type="entry name" value="TPR-like_helical_dom_sf"/>
</dbReference>
<dbReference type="SUPFAM" id="SSF81901">
    <property type="entry name" value="HCP-like"/>
    <property type="match status" value="1"/>
</dbReference>
<dbReference type="OrthoDB" id="2354319at2759"/>